<dbReference type="Proteomes" id="UP001056535">
    <property type="component" value="Chromosome"/>
</dbReference>
<keyword evidence="7" id="KW-1185">Reference proteome</keyword>
<evidence type="ECO:0000313" key="6">
    <source>
        <dbReference type="EMBL" id="USQ76578.1"/>
    </source>
</evidence>
<protein>
    <recommendedName>
        <fullName evidence="1">D-inositol 3-phosphate glycosyltransferase</fullName>
    </recommendedName>
</protein>
<keyword evidence="2 6" id="KW-0328">Glycosyltransferase</keyword>
<dbReference type="Pfam" id="PF13439">
    <property type="entry name" value="Glyco_transf_4"/>
    <property type="match status" value="1"/>
</dbReference>
<evidence type="ECO:0000256" key="1">
    <source>
        <dbReference type="ARBA" id="ARBA00021292"/>
    </source>
</evidence>
<evidence type="ECO:0000313" key="7">
    <source>
        <dbReference type="Proteomes" id="UP001056535"/>
    </source>
</evidence>
<dbReference type="EMBL" id="CP099490">
    <property type="protein sequence ID" value="USQ76578.1"/>
    <property type="molecule type" value="Genomic_DNA"/>
</dbReference>
<sequence>MDSGPSIAIAHDYLTQRGGAERVVLAMARAFPGARIYTTLYHPEGTYPEFADLDIVVTPLNKVPFLRRRHRLALPLLAGASSRVEIEEDVVVVSSSGWAHGFQTRGPKLVYCHSPARWLYLTDEYVGTGPRARLKSAAVKALRAPLERWDHRAASQADRYLANSTVIRQRIADVYGIDADVLPPPHGVSPEGDRDEIPGIVDWAPDGYHLVVSRLLPYKNVDQVVAAFAQLPQDRLLVVGAGPLREELAAVATPNVRFVQDLSDAQMRWAYAGATALIAPSREDFGLTPLEAGAFGKPVLALRAGGYLDTVREGQTGLFFDAAVPGDIRAAVGAARDRGWDADLIRAHVHTFAEPRFRALLRGAVADLLPADLQVAFRNRWDDSSTHKEAP</sequence>
<dbReference type="InterPro" id="IPR050194">
    <property type="entry name" value="Glycosyltransferase_grp1"/>
</dbReference>
<reference evidence="6" key="1">
    <citation type="submission" date="2022-06" db="EMBL/GenBank/DDBJ databases">
        <title>Ornithinimicrobium JY.X270.</title>
        <authorList>
            <person name="Huang Y."/>
        </authorList>
    </citation>
    <scope>NUCLEOTIDE SEQUENCE</scope>
    <source>
        <strain evidence="6">JY.X270</strain>
    </source>
</reference>
<name>A0ABY4YJS2_9MICO</name>
<dbReference type="InterPro" id="IPR028098">
    <property type="entry name" value="Glyco_trans_4-like_N"/>
</dbReference>
<keyword evidence="3 6" id="KW-0808">Transferase</keyword>
<dbReference type="SUPFAM" id="SSF53756">
    <property type="entry name" value="UDP-Glycosyltransferase/glycogen phosphorylase"/>
    <property type="match status" value="1"/>
</dbReference>
<feature type="domain" description="Glycosyltransferase subfamily 4-like N-terminal" evidence="5">
    <location>
        <begin position="18"/>
        <end position="182"/>
    </location>
</feature>
<dbReference type="Pfam" id="PF00534">
    <property type="entry name" value="Glycos_transf_1"/>
    <property type="match status" value="1"/>
</dbReference>
<evidence type="ECO:0000256" key="3">
    <source>
        <dbReference type="ARBA" id="ARBA00022679"/>
    </source>
</evidence>
<dbReference type="InterPro" id="IPR001296">
    <property type="entry name" value="Glyco_trans_1"/>
</dbReference>
<feature type="domain" description="Glycosyl transferase family 1" evidence="4">
    <location>
        <begin position="208"/>
        <end position="326"/>
    </location>
</feature>
<dbReference type="RefSeq" id="WP_252621282.1">
    <property type="nucleotide sequence ID" value="NZ_CP099490.1"/>
</dbReference>
<evidence type="ECO:0000259" key="5">
    <source>
        <dbReference type="Pfam" id="PF13439"/>
    </source>
</evidence>
<evidence type="ECO:0000256" key="2">
    <source>
        <dbReference type="ARBA" id="ARBA00022676"/>
    </source>
</evidence>
<evidence type="ECO:0000259" key="4">
    <source>
        <dbReference type="Pfam" id="PF00534"/>
    </source>
</evidence>
<dbReference type="PANTHER" id="PTHR45947">
    <property type="entry name" value="SULFOQUINOVOSYL TRANSFERASE SQD2"/>
    <property type="match status" value="1"/>
</dbReference>
<proteinExistence type="predicted"/>
<dbReference type="Gene3D" id="3.40.50.2000">
    <property type="entry name" value="Glycogen Phosphorylase B"/>
    <property type="match status" value="2"/>
</dbReference>
<dbReference type="PANTHER" id="PTHR45947:SF3">
    <property type="entry name" value="SULFOQUINOVOSYL TRANSFERASE SQD2"/>
    <property type="match status" value="1"/>
</dbReference>
<organism evidence="6 7">
    <name type="scientific">Ornithinimicrobium cryptoxanthini</name>
    <dbReference type="NCBI Taxonomy" id="2934161"/>
    <lineage>
        <taxon>Bacteria</taxon>
        <taxon>Bacillati</taxon>
        <taxon>Actinomycetota</taxon>
        <taxon>Actinomycetes</taxon>
        <taxon>Micrococcales</taxon>
        <taxon>Ornithinimicrobiaceae</taxon>
        <taxon>Ornithinimicrobium</taxon>
    </lineage>
</organism>
<accession>A0ABY4YJS2</accession>
<gene>
    <name evidence="6" type="ORF">NF557_01205</name>
</gene>
<dbReference type="GO" id="GO:0016757">
    <property type="term" value="F:glycosyltransferase activity"/>
    <property type="evidence" value="ECO:0007669"/>
    <property type="project" value="UniProtKB-KW"/>
</dbReference>